<accession>A0AAV9XBL0</accession>
<dbReference type="Proteomes" id="UP001365542">
    <property type="component" value="Unassembled WGS sequence"/>
</dbReference>
<keyword evidence="1" id="KW-0732">Signal</keyword>
<evidence type="ECO:0000313" key="3">
    <source>
        <dbReference type="Proteomes" id="UP001365542"/>
    </source>
</evidence>
<keyword evidence="3" id="KW-1185">Reference proteome</keyword>
<evidence type="ECO:0000313" key="2">
    <source>
        <dbReference type="EMBL" id="KAK6539164.1"/>
    </source>
</evidence>
<organism evidence="2 3">
    <name type="scientific">Orbilia ellipsospora</name>
    <dbReference type="NCBI Taxonomy" id="2528407"/>
    <lineage>
        <taxon>Eukaryota</taxon>
        <taxon>Fungi</taxon>
        <taxon>Dikarya</taxon>
        <taxon>Ascomycota</taxon>
        <taxon>Pezizomycotina</taxon>
        <taxon>Orbiliomycetes</taxon>
        <taxon>Orbiliales</taxon>
        <taxon>Orbiliaceae</taxon>
        <taxon>Orbilia</taxon>
    </lineage>
</organism>
<name>A0AAV9XBL0_9PEZI</name>
<dbReference type="EMBL" id="JAVHJO010000006">
    <property type="protein sequence ID" value="KAK6539164.1"/>
    <property type="molecule type" value="Genomic_DNA"/>
</dbReference>
<dbReference type="AlphaFoldDB" id="A0AAV9XBL0"/>
<reference evidence="2 3" key="1">
    <citation type="submission" date="2019-10" db="EMBL/GenBank/DDBJ databases">
        <authorList>
            <person name="Palmer J.M."/>
        </authorList>
    </citation>
    <scope>NUCLEOTIDE SEQUENCE [LARGE SCALE GENOMIC DNA]</scope>
    <source>
        <strain evidence="2 3">TWF694</strain>
    </source>
</reference>
<feature type="chain" id="PRO_5043821785" evidence="1">
    <location>
        <begin position="19"/>
        <end position="359"/>
    </location>
</feature>
<protein>
    <submittedName>
        <fullName evidence="2">Uncharacterized protein</fullName>
    </submittedName>
</protein>
<sequence>MKFFSIVWLLGASEFISGSHIPRDFPRVPGCLANNCLRAIRNSKRTYVTDCSAFMTRVQSTFTPTFTNTIITTQLRTSTFTQTLTATQTKSFSTTAISTVPVTVTSYVYTTDVTDLPKHKRAQETLPTYASPCPDIVSYSSACSCILNESGNSAVPATVTVAVPSVTSTVTSYSTTTISMTLVTISTSITITVSTQTVPTIVSTVTQTFTENRQAFKLQTNHTGYCLESQVSTTLDVIKFGTAAQGSVFKLNPVTSLVELPSGKFLCKLPSTSSTSIDAVNVQTMEEMVASGCKSLSCSIQLNTAANQNALMCNVPGTAYTDFGYFVTNGYSLLAMGQPGANWSGFNSGFPLALFIRST</sequence>
<feature type="signal peptide" evidence="1">
    <location>
        <begin position="1"/>
        <end position="18"/>
    </location>
</feature>
<proteinExistence type="predicted"/>
<gene>
    <name evidence="2" type="ORF">TWF694_009408</name>
</gene>
<comment type="caution">
    <text evidence="2">The sequence shown here is derived from an EMBL/GenBank/DDBJ whole genome shotgun (WGS) entry which is preliminary data.</text>
</comment>
<evidence type="ECO:0000256" key="1">
    <source>
        <dbReference type="SAM" id="SignalP"/>
    </source>
</evidence>